<name>X6NRN6_RETFI</name>
<dbReference type="EMBL" id="ASPP01006364">
    <property type="protein sequence ID" value="ETO28940.1"/>
    <property type="molecule type" value="Genomic_DNA"/>
</dbReference>
<dbReference type="Proteomes" id="UP000023152">
    <property type="component" value="Unassembled WGS sequence"/>
</dbReference>
<comment type="caution">
    <text evidence="2">The sequence shown here is derived from an EMBL/GenBank/DDBJ whole genome shotgun (WGS) entry which is preliminary data.</text>
</comment>
<feature type="region of interest" description="Disordered" evidence="1">
    <location>
        <begin position="61"/>
        <end position="81"/>
    </location>
</feature>
<organism evidence="2 3">
    <name type="scientific">Reticulomyxa filosa</name>
    <dbReference type="NCBI Taxonomy" id="46433"/>
    <lineage>
        <taxon>Eukaryota</taxon>
        <taxon>Sar</taxon>
        <taxon>Rhizaria</taxon>
        <taxon>Retaria</taxon>
        <taxon>Foraminifera</taxon>
        <taxon>Monothalamids</taxon>
        <taxon>Reticulomyxidae</taxon>
        <taxon>Reticulomyxa</taxon>
    </lineage>
</organism>
<keyword evidence="3" id="KW-1185">Reference proteome</keyword>
<evidence type="ECO:0000313" key="2">
    <source>
        <dbReference type="EMBL" id="ETO28940.1"/>
    </source>
</evidence>
<dbReference type="AlphaFoldDB" id="X6NRN6"/>
<accession>X6NRN6</accession>
<evidence type="ECO:0000256" key="1">
    <source>
        <dbReference type="SAM" id="MobiDB-lite"/>
    </source>
</evidence>
<gene>
    <name evidence="2" type="ORF">RFI_08185</name>
</gene>
<feature type="compositionally biased region" description="Basic and acidic residues" evidence="1">
    <location>
        <begin position="66"/>
        <end position="76"/>
    </location>
</feature>
<protein>
    <submittedName>
        <fullName evidence="2">Uncharacterized protein</fullName>
    </submittedName>
</protein>
<evidence type="ECO:0000313" key="3">
    <source>
        <dbReference type="Proteomes" id="UP000023152"/>
    </source>
</evidence>
<proteinExistence type="predicted"/>
<sequence length="157" mass="18816">MKQKELDESTVVLSQRQKENDVKQRWKGKLKRVITDNNEQMRYDFQKKSLLTKYNKNVYKKRKNRKDAQLKARKDQQQTSQAWERYKHEMKARIDERPLLMEREKIAVEQQQSQKKALLLVKKSLESAGITQYQTFFSDQELAILKNANVQLLAKQD</sequence>
<reference evidence="2 3" key="1">
    <citation type="journal article" date="2013" name="Curr. Biol.">
        <title>The Genome of the Foraminiferan Reticulomyxa filosa.</title>
        <authorList>
            <person name="Glockner G."/>
            <person name="Hulsmann N."/>
            <person name="Schleicher M."/>
            <person name="Noegel A.A."/>
            <person name="Eichinger L."/>
            <person name="Gallinger C."/>
            <person name="Pawlowski J."/>
            <person name="Sierra R."/>
            <person name="Euteneuer U."/>
            <person name="Pillet L."/>
            <person name="Moustafa A."/>
            <person name="Platzer M."/>
            <person name="Groth M."/>
            <person name="Szafranski K."/>
            <person name="Schliwa M."/>
        </authorList>
    </citation>
    <scope>NUCLEOTIDE SEQUENCE [LARGE SCALE GENOMIC DNA]</scope>
</reference>